<dbReference type="EMBL" id="QZJZ01000105">
    <property type="protein sequence ID" value="RJP55889.1"/>
    <property type="molecule type" value="Genomic_DNA"/>
</dbReference>
<feature type="chain" id="PRO_5017217385" description="Transporter" evidence="1">
    <location>
        <begin position="23"/>
        <end position="265"/>
    </location>
</feature>
<feature type="signal peptide" evidence="1">
    <location>
        <begin position="1"/>
        <end position="22"/>
    </location>
</feature>
<keyword evidence="1" id="KW-0732">Signal</keyword>
<dbReference type="AlphaFoldDB" id="A0A3A4QPH8"/>
<organism evidence="2 3">
    <name type="scientific">Candidatus Auribacter fodinae</name>
    <dbReference type="NCBI Taxonomy" id="2093366"/>
    <lineage>
        <taxon>Bacteria</taxon>
        <taxon>Pseudomonadati</taxon>
        <taxon>Candidatus Auribacterota</taxon>
        <taxon>Candidatus Auribacteria</taxon>
        <taxon>Candidatus Auribacterales</taxon>
        <taxon>Candidatus Auribacteraceae</taxon>
        <taxon>Candidatus Auribacter</taxon>
    </lineage>
</organism>
<name>A0A3A4QPH8_9BACT</name>
<sequence>MKKNIICAVLLMSLCGQHGVLADDECPSDNDGYITYGLPFVKDVDNALDTAGEAVPIDFTAEAIFMSHWIDEGANAAPHDWNVHQSYTASIPIGDVVAVGYNFFSASFTDAKPETLERDHTIFAEFCVGPVTLVPMWTYVDIPEGEPDSEEVGLEVAIDTFLNPTFIMNYDYHEEKGYYFEWCISHGFEFGKYGALVPSMALGMNSRKGVDHTFLTHIDFGVDYTVPLSRHMAVTGFLHMTKGLKEEYDYEDVIPWGGMSLVFEL</sequence>
<gene>
    <name evidence="2" type="ORF">C4541_13350</name>
</gene>
<dbReference type="Proteomes" id="UP000266426">
    <property type="component" value="Unassembled WGS sequence"/>
</dbReference>
<reference evidence="2 3" key="1">
    <citation type="journal article" date="2017" name="ISME J.">
        <title>Energy and carbon metabolisms in a deep terrestrial subsurface fluid microbial community.</title>
        <authorList>
            <person name="Momper L."/>
            <person name="Jungbluth S.P."/>
            <person name="Lee M.D."/>
            <person name="Amend J.P."/>
        </authorList>
    </citation>
    <scope>NUCLEOTIDE SEQUENCE [LARGE SCALE GENOMIC DNA]</scope>
    <source>
        <strain evidence="2">SURF_26</strain>
    </source>
</reference>
<protein>
    <recommendedName>
        <fullName evidence="4">Transporter</fullName>
    </recommendedName>
</protein>
<evidence type="ECO:0000313" key="3">
    <source>
        <dbReference type="Proteomes" id="UP000266426"/>
    </source>
</evidence>
<evidence type="ECO:0000256" key="1">
    <source>
        <dbReference type="SAM" id="SignalP"/>
    </source>
</evidence>
<comment type="caution">
    <text evidence="2">The sequence shown here is derived from an EMBL/GenBank/DDBJ whole genome shotgun (WGS) entry which is preliminary data.</text>
</comment>
<evidence type="ECO:0008006" key="4">
    <source>
        <dbReference type="Google" id="ProtNLM"/>
    </source>
</evidence>
<evidence type="ECO:0000313" key="2">
    <source>
        <dbReference type="EMBL" id="RJP55889.1"/>
    </source>
</evidence>
<proteinExistence type="predicted"/>
<accession>A0A3A4QPH8</accession>